<reference evidence="3 4" key="1">
    <citation type="submission" date="2019-05" db="EMBL/GenBank/DDBJ databases">
        <authorList>
            <consortium name="Science for Life Laboratories"/>
        </authorList>
    </citation>
    <scope>NUCLEOTIDE SEQUENCE [LARGE SCALE GENOMIC DNA]</scope>
    <source>
        <strain evidence="3">Soil9</strain>
    </source>
</reference>
<name>A0A6P2D9G9_9BACT</name>
<dbReference type="Proteomes" id="UP000464178">
    <property type="component" value="Chromosome"/>
</dbReference>
<feature type="compositionally biased region" description="Polar residues" evidence="1">
    <location>
        <begin position="437"/>
        <end position="448"/>
    </location>
</feature>
<dbReference type="KEGG" id="gms:SOIL9_09370"/>
<feature type="region of interest" description="Disordered" evidence="1">
    <location>
        <begin position="421"/>
        <end position="462"/>
    </location>
</feature>
<dbReference type="AlphaFoldDB" id="A0A6P2D9G9"/>
<keyword evidence="4" id="KW-1185">Reference proteome</keyword>
<proteinExistence type="predicted"/>
<feature type="domain" description="DUF3854" evidence="2">
    <location>
        <begin position="119"/>
        <end position="243"/>
    </location>
</feature>
<feature type="compositionally biased region" description="Low complexity" evidence="1">
    <location>
        <begin position="421"/>
        <end position="430"/>
    </location>
</feature>
<sequence>MDSVPIDRGMGKPGTPVLLPRHLADLRASGLSDLQIRAAGVYSEPEPGKVAALLGWKHPAPALGPCLCFPFLDPTGVPLGHVMVKPDHPRQKNEKAIKYESPLGKPLRAYFPPGTRAALTDPSIPLLVTEGMKKALKADQDGFPCVGLAGVYGWCQKRTTGPDGRKTGARELIPDLGAIAWRGRAVTIAFDSDLATNPDVARAERHLAEALTRAGAIVRVVRLPGAPNGAKVGLDDFLVANTPDELRALIYAARAPGASPEPKDEGTKPPSAADVLTGIGLEFELWHDPTQSAFASAGPHSHAVRSKGFRHLLVHTYRNRTGKVPNAEALSAALAGIEAAALFDGPERTAHVRVAGHEGRVYLHLANDAGTVIEIDGDGWRACPAPPVRFRKPAGMLPYLCPNPGARWATCSRSSTCRTRTGSRWCSRGSPGASGPTARSQPWCSSGNRGAPRPRPGAWSSA</sequence>
<organism evidence="3 4">
    <name type="scientific">Gemmata massiliana</name>
    <dbReference type="NCBI Taxonomy" id="1210884"/>
    <lineage>
        <taxon>Bacteria</taxon>
        <taxon>Pseudomonadati</taxon>
        <taxon>Planctomycetota</taxon>
        <taxon>Planctomycetia</taxon>
        <taxon>Gemmatales</taxon>
        <taxon>Gemmataceae</taxon>
        <taxon>Gemmata</taxon>
    </lineage>
</organism>
<dbReference type="EMBL" id="LR593886">
    <property type="protein sequence ID" value="VTR97005.1"/>
    <property type="molecule type" value="Genomic_DNA"/>
</dbReference>
<evidence type="ECO:0000259" key="2">
    <source>
        <dbReference type="Pfam" id="PF12965"/>
    </source>
</evidence>
<accession>A0A6P2D9G9</accession>
<dbReference type="Pfam" id="PF12965">
    <property type="entry name" value="DUF3854"/>
    <property type="match status" value="1"/>
</dbReference>
<evidence type="ECO:0000313" key="3">
    <source>
        <dbReference type="EMBL" id="VTR97005.1"/>
    </source>
</evidence>
<evidence type="ECO:0000256" key="1">
    <source>
        <dbReference type="SAM" id="MobiDB-lite"/>
    </source>
</evidence>
<protein>
    <recommendedName>
        <fullName evidence="2">DUF3854 domain-containing protein</fullName>
    </recommendedName>
</protein>
<gene>
    <name evidence="3" type="ORF">SOIL9_09370</name>
</gene>
<evidence type="ECO:0000313" key="4">
    <source>
        <dbReference type="Proteomes" id="UP000464178"/>
    </source>
</evidence>
<dbReference type="InterPro" id="IPR024385">
    <property type="entry name" value="DUF3854"/>
</dbReference>